<sequence length="261" mass="30243">MMQITPMVRNLLIMNLVIFILTTMVFPEAMNQFSLYDFNSDKFRGYQLVTHMFLHAGWGHIFSNMFSLFIFGPMLEYRWGSNRFLVFYLITGLGASLLYQGIREYENYDMRKDVAAYVAEPNPVAFSNFLEEHLPGRYNPEAVVQYKRNADNPDMIAATKESVRQIYNDLVQNARMVGASGAVFGILMAFGMLFPNTELMLLFFPFPIKAKYFVLFYGAYELYAGLARNPGDNVAHFAHLGGMLFAYILIKIWERDRKNFY</sequence>
<feature type="transmembrane region" description="Helical" evidence="7">
    <location>
        <begin position="176"/>
        <end position="194"/>
    </location>
</feature>
<evidence type="ECO:0000313" key="10">
    <source>
        <dbReference type="Proteomes" id="UP000326570"/>
    </source>
</evidence>
<dbReference type="InterPro" id="IPR035952">
    <property type="entry name" value="Rhomboid-like_sf"/>
</dbReference>
<dbReference type="GO" id="GO:0006508">
    <property type="term" value="P:proteolysis"/>
    <property type="evidence" value="ECO:0007669"/>
    <property type="project" value="UniProtKB-KW"/>
</dbReference>
<dbReference type="Gene3D" id="1.20.1540.10">
    <property type="entry name" value="Rhomboid-like"/>
    <property type="match status" value="1"/>
</dbReference>
<dbReference type="Pfam" id="PF01694">
    <property type="entry name" value="Rhomboid"/>
    <property type="match status" value="2"/>
</dbReference>
<keyword evidence="10" id="KW-1185">Reference proteome</keyword>
<comment type="caution">
    <text evidence="9">The sequence shown here is derived from an EMBL/GenBank/DDBJ whole genome shotgun (WGS) entry which is preliminary data.</text>
</comment>
<dbReference type="PANTHER" id="PTHR43731">
    <property type="entry name" value="RHOMBOID PROTEASE"/>
    <property type="match status" value="1"/>
</dbReference>
<keyword evidence="9" id="KW-0645">Protease</keyword>
<evidence type="ECO:0000313" key="9">
    <source>
        <dbReference type="EMBL" id="KAA9327356.1"/>
    </source>
</evidence>
<evidence type="ECO:0000256" key="4">
    <source>
        <dbReference type="ARBA" id="ARBA00022801"/>
    </source>
</evidence>
<evidence type="ECO:0000256" key="5">
    <source>
        <dbReference type="ARBA" id="ARBA00022989"/>
    </source>
</evidence>
<evidence type="ECO:0000259" key="8">
    <source>
        <dbReference type="Pfam" id="PF01694"/>
    </source>
</evidence>
<dbReference type="SUPFAM" id="SSF144091">
    <property type="entry name" value="Rhomboid-like"/>
    <property type="match status" value="1"/>
</dbReference>
<evidence type="ECO:0000256" key="3">
    <source>
        <dbReference type="ARBA" id="ARBA00022692"/>
    </source>
</evidence>
<name>A0A5N1IQY4_9BACT</name>
<dbReference type="AlphaFoldDB" id="A0A5N1IQY4"/>
<feature type="transmembrane region" description="Helical" evidence="7">
    <location>
        <begin position="50"/>
        <end position="72"/>
    </location>
</feature>
<dbReference type="Proteomes" id="UP000326570">
    <property type="component" value="Unassembled WGS sequence"/>
</dbReference>
<feature type="domain" description="Peptidase S54 rhomboid" evidence="8">
    <location>
        <begin position="175"/>
        <end position="250"/>
    </location>
</feature>
<proteinExistence type="inferred from homology"/>
<keyword evidence="3 7" id="KW-0812">Transmembrane</keyword>
<dbReference type="PANTHER" id="PTHR43731:SF14">
    <property type="entry name" value="PRESENILIN-ASSOCIATED RHOMBOID-LIKE PROTEIN, MITOCHONDRIAL"/>
    <property type="match status" value="1"/>
</dbReference>
<evidence type="ECO:0000256" key="7">
    <source>
        <dbReference type="SAM" id="Phobius"/>
    </source>
</evidence>
<dbReference type="RefSeq" id="WP_150904860.1">
    <property type="nucleotide sequence ID" value="NZ_VTWT01000009.1"/>
</dbReference>
<feature type="transmembrane region" description="Helical" evidence="7">
    <location>
        <begin position="201"/>
        <end position="220"/>
    </location>
</feature>
<dbReference type="GO" id="GO:0016020">
    <property type="term" value="C:membrane"/>
    <property type="evidence" value="ECO:0007669"/>
    <property type="project" value="UniProtKB-SubCell"/>
</dbReference>
<keyword evidence="5 7" id="KW-1133">Transmembrane helix</keyword>
<evidence type="ECO:0000256" key="6">
    <source>
        <dbReference type="ARBA" id="ARBA00023136"/>
    </source>
</evidence>
<keyword evidence="4" id="KW-0378">Hydrolase</keyword>
<reference evidence="9 10" key="1">
    <citation type="submission" date="2019-09" db="EMBL/GenBank/DDBJ databases">
        <title>Genome sequence of Adhaeribacter sp. M2.</title>
        <authorList>
            <person name="Srinivasan S."/>
        </authorList>
    </citation>
    <scope>NUCLEOTIDE SEQUENCE [LARGE SCALE GENOMIC DNA]</scope>
    <source>
        <strain evidence="9 10">M2</strain>
    </source>
</reference>
<dbReference type="GO" id="GO:0004252">
    <property type="term" value="F:serine-type endopeptidase activity"/>
    <property type="evidence" value="ECO:0007669"/>
    <property type="project" value="InterPro"/>
</dbReference>
<feature type="transmembrane region" description="Helical" evidence="7">
    <location>
        <begin position="84"/>
        <end position="102"/>
    </location>
</feature>
<gene>
    <name evidence="9" type="ORF">F0P94_15680</name>
</gene>
<dbReference type="InterPro" id="IPR022764">
    <property type="entry name" value="Peptidase_S54_rhomboid_dom"/>
</dbReference>
<feature type="domain" description="Peptidase S54 rhomboid" evidence="8">
    <location>
        <begin position="45"/>
        <end position="103"/>
    </location>
</feature>
<feature type="transmembrane region" description="Helical" evidence="7">
    <location>
        <begin position="235"/>
        <end position="253"/>
    </location>
</feature>
<accession>A0A5N1IQY4</accession>
<dbReference type="InterPro" id="IPR050925">
    <property type="entry name" value="Rhomboid_protease_S54"/>
</dbReference>
<evidence type="ECO:0000256" key="2">
    <source>
        <dbReference type="ARBA" id="ARBA00009045"/>
    </source>
</evidence>
<keyword evidence="6 7" id="KW-0472">Membrane</keyword>
<evidence type="ECO:0000256" key="1">
    <source>
        <dbReference type="ARBA" id="ARBA00004141"/>
    </source>
</evidence>
<organism evidence="9 10">
    <name type="scientific">Adhaeribacter soli</name>
    <dbReference type="NCBI Taxonomy" id="2607655"/>
    <lineage>
        <taxon>Bacteria</taxon>
        <taxon>Pseudomonadati</taxon>
        <taxon>Bacteroidota</taxon>
        <taxon>Cytophagia</taxon>
        <taxon>Cytophagales</taxon>
        <taxon>Hymenobacteraceae</taxon>
        <taxon>Adhaeribacter</taxon>
    </lineage>
</organism>
<comment type="subcellular location">
    <subcellularLocation>
        <location evidence="1">Membrane</location>
        <topology evidence="1">Multi-pass membrane protein</topology>
    </subcellularLocation>
</comment>
<dbReference type="EMBL" id="VTWT01000009">
    <property type="protein sequence ID" value="KAA9327356.1"/>
    <property type="molecule type" value="Genomic_DNA"/>
</dbReference>
<feature type="transmembrane region" description="Helical" evidence="7">
    <location>
        <begin position="12"/>
        <end position="30"/>
    </location>
</feature>
<protein>
    <submittedName>
        <fullName evidence="9">Rhomboid family intramembrane serine protease</fullName>
    </submittedName>
</protein>
<comment type="similarity">
    <text evidence="2">Belongs to the peptidase S54 family.</text>
</comment>